<dbReference type="EMBL" id="JAVFWL010000004">
    <property type="protein sequence ID" value="KAK6752874.1"/>
    <property type="molecule type" value="Genomic_DNA"/>
</dbReference>
<reference evidence="4 5" key="1">
    <citation type="submission" date="2023-08" db="EMBL/GenBank/DDBJ databases">
        <title>A Necator americanus chromosomal reference genome.</title>
        <authorList>
            <person name="Ilik V."/>
            <person name="Petrzelkova K.J."/>
            <person name="Pardy F."/>
            <person name="Fuh T."/>
            <person name="Niatou-Singa F.S."/>
            <person name="Gouil Q."/>
            <person name="Baker L."/>
            <person name="Ritchie M.E."/>
            <person name="Jex A.R."/>
            <person name="Gazzola D."/>
            <person name="Li H."/>
            <person name="Toshio Fujiwara R."/>
            <person name="Zhan B."/>
            <person name="Aroian R.V."/>
            <person name="Pafco B."/>
            <person name="Schwarz E.M."/>
        </authorList>
    </citation>
    <scope>NUCLEOTIDE SEQUENCE [LARGE SCALE GENOMIC DNA]</scope>
    <source>
        <strain evidence="4 5">Aroian</strain>
        <tissue evidence="4">Whole animal</tissue>
    </source>
</reference>
<dbReference type="Pfam" id="PF00014">
    <property type="entry name" value="Kunitz_BPTI"/>
    <property type="match status" value="1"/>
</dbReference>
<evidence type="ECO:0000259" key="3">
    <source>
        <dbReference type="PROSITE" id="PS50279"/>
    </source>
</evidence>
<sequence>MFEVRRETFAVSGNGITDPCLEERSTGPCRALMIRWGFDQDSKKCIPFFYGGCGGNRNNFETEKECKERCVVKEKIRN</sequence>
<evidence type="ECO:0000256" key="2">
    <source>
        <dbReference type="ARBA" id="ARBA00022900"/>
    </source>
</evidence>
<evidence type="ECO:0000313" key="5">
    <source>
        <dbReference type="Proteomes" id="UP001303046"/>
    </source>
</evidence>
<keyword evidence="1" id="KW-0646">Protease inhibitor</keyword>
<name>A0ABR1DR42_NECAM</name>
<dbReference type="InterPro" id="IPR050098">
    <property type="entry name" value="TFPI/VKTCI-like"/>
</dbReference>
<dbReference type="CDD" id="cd00109">
    <property type="entry name" value="Kunitz-type"/>
    <property type="match status" value="1"/>
</dbReference>
<gene>
    <name evidence="4" type="primary">Necator_chrIV.g17259</name>
    <name evidence="4" type="ORF">RB195_003961</name>
</gene>
<proteinExistence type="predicted"/>
<evidence type="ECO:0000256" key="1">
    <source>
        <dbReference type="ARBA" id="ARBA00022690"/>
    </source>
</evidence>
<dbReference type="InterPro" id="IPR002223">
    <property type="entry name" value="Kunitz_BPTI"/>
</dbReference>
<dbReference type="PANTHER" id="PTHR10083:SF375">
    <property type="entry name" value="BPTI_KUNITZ INHIBITOR DOMAIN-CONTAINING PROTEIN"/>
    <property type="match status" value="1"/>
</dbReference>
<keyword evidence="5" id="KW-1185">Reference proteome</keyword>
<dbReference type="InterPro" id="IPR020901">
    <property type="entry name" value="Prtase_inh_Kunz-CS"/>
</dbReference>
<dbReference type="SMART" id="SM00131">
    <property type="entry name" value="KU"/>
    <property type="match status" value="1"/>
</dbReference>
<evidence type="ECO:0000313" key="4">
    <source>
        <dbReference type="EMBL" id="KAK6752874.1"/>
    </source>
</evidence>
<dbReference type="PANTHER" id="PTHR10083">
    <property type="entry name" value="KUNITZ-TYPE PROTEASE INHIBITOR-RELATED"/>
    <property type="match status" value="1"/>
</dbReference>
<protein>
    <recommendedName>
        <fullName evidence="3">BPTI/Kunitz inhibitor domain-containing protein</fullName>
    </recommendedName>
</protein>
<dbReference type="SUPFAM" id="SSF57362">
    <property type="entry name" value="BPTI-like"/>
    <property type="match status" value="1"/>
</dbReference>
<dbReference type="InterPro" id="IPR036880">
    <property type="entry name" value="Kunitz_BPTI_sf"/>
</dbReference>
<keyword evidence="2" id="KW-0722">Serine protease inhibitor</keyword>
<dbReference type="PROSITE" id="PS50279">
    <property type="entry name" value="BPTI_KUNITZ_2"/>
    <property type="match status" value="1"/>
</dbReference>
<organism evidence="4 5">
    <name type="scientific">Necator americanus</name>
    <name type="common">Human hookworm</name>
    <dbReference type="NCBI Taxonomy" id="51031"/>
    <lineage>
        <taxon>Eukaryota</taxon>
        <taxon>Metazoa</taxon>
        <taxon>Ecdysozoa</taxon>
        <taxon>Nematoda</taxon>
        <taxon>Chromadorea</taxon>
        <taxon>Rhabditida</taxon>
        <taxon>Rhabditina</taxon>
        <taxon>Rhabditomorpha</taxon>
        <taxon>Strongyloidea</taxon>
        <taxon>Ancylostomatidae</taxon>
        <taxon>Bunostominae</taxon>
        <taxon>Necator</taxon>
    </lineage>
</organism>
<feature type="domain" description="BPTI/Kunitz inhibitor" evidence="3">
    <location>
        <begin position="20"/>
        <end position="70"/>
    </location>
</feature>
<accession>A0ABR1DR42</accession>
<dbReference type="Gene3D" id="4.10.410.10">
    <property type="entry name" value="Pancreatic trypsin inhibitor Kunitz domain"/>
    <property type="match status" value="1"/>
</dbReference>
<dbReference type="Proteomes" id="UP001303046">
    <property type="component" value="Unassembled WGS sequence"/>
</dbReference>
<comment type="caution">
    <text evidence="4">The sequence shown here is derived from an EMBL/GenBank/DDBJ whole genome shotgun (WGS) entry which is preliminary data.</text>
</comment>
<dbReference type="PRINTS" id="PR00759">
    <property type="entry name" value="BASICPTASE"/>
</dbReference>
<dbReference type="PROSITE" id="PS00280">
    <property type="entry name" value="BPTI_KUNITZ_1"/>
    <property type="match status" value="1"/>
</dbReference>